<reference evidence="1 2" key="1">
    <citation type="submission" date="2023-04" db="EMBL/GenBank/DDBJ databases">
        <title>Genome of Basidiobolus ranarum AG-B5.</title>
        <authorList>
            <person name="Stajich J.E."/>
            <person name="Carter-House D."/>
            <person name="Gryganskyi A."/>
        </authorList>
    </citation>
    <scope>NUCLEOTIDE SEQUENCE [LARGE SCALE GENOMIC DNA]</scope>
    <source>
        <strain evidence="1 2">AG-B5</strain>
    </source>
</reference>
<keyword evidence="2" id="KW-1185">Reference proteome</keyword>
<name>A0ABR2WS93_9FUNG</name>
<protein>
    <submittedName>
        <fullName evidence="1">Uncharacterized protein</fullName>
    </submittedName>
</protein>
<accession>A0ABR2WS93</accession>
<dbReference type="Proteomes" id="UP001479436">
    <property type="component" value="Unassembled WGS sequence"/>
</dbReference>
<organism evidence="1 2">
    <name type="scientific">Basidiobolus ranarum</name>
    <dbReference type="NCBI Taxonomy" id="34480"/>
    <lineage>
        <taxon>Eukaryota</taxon>
        <taxon>Fungi</taxon>
        <taxon>Fungi incertae sedis</taxon>
        <taxon>Zoopagomycota</taxon>
        <taxon>Entomophthoromycotina</taxon>
        <taxon>Basidiobolomycetes</taxon>
        <taxon>Basidiobolales</taxon>
        <taxon>Basidiobolaceae</taxon>
        <taxon>Basidiobolus</taxon>
    </lineage>
</organism>
<sequence length="171" mass="19951">MTKYPTRKSVRYTTTQPTVAPLNIYEIGESIRAMDNKYSTSFQLWIRDSSNAQCIGLRLRRLSEECSVDQLAQAMRWIAEGWCESYCRVLFQHLTYRWSEEQKKSLIDELLRPTSTKTYKLPPMRNTRYAARQSPYVLTERKQSVSYSNSERISVSNLVNTSSRDGNSEQP</sequence>
<gene>
    <name evidence="1" type="ORF">K7432_008122</name>
</gene>
<evidence type="ECO:0000313" key="1">
    <source>
        <dbReference type="EMBL" id="KAK9764400.1"/>
    </source>
</evidence>
<proteinExistence type="predicted"/>
<evidence type="ECO:0000313" key="2">
    <source>
        <dbReference type="Proteomes" id="UP001479436"/>
    </source>
</evidence>
<comment type="caution">
    <text evidence="1">The sequence shown here is derived from an EMBL/GenBank/DDBJ whole genome shotgun (WGS) entry which is preliminary data.</text>
</comment>
<dbReference type="EMBL" id="JASJQH010000435">
    <property type="protein sequence ID" value="KAK9764400.1"/>
    <property type="molecule type" value="Genomic_DNA"/>
</dbReference>